<evidence type="ECO:0000313" key="7">
    <source>
        <dbReference type="EMBL" id="ACL43564.1"/>
    </source>
</evidence>
<name>B8HLS6_CYAP4</name>
<dbReference type="PROSITE" id="PS51296">
    <property type="entry name" value="RIESKE"/>
    <property type="match status" value="1"/>
</dbReference>
<dbReference type="eggNOG" id="COG4638">
    <property type="taxonomic scope" value="Bacteria"/>
</dbReference>
<dbReference type="InterPro" id="IPR036922">
    <property type="entry name" value="Rieske_2Fe-2S_sf"/>
</dbReference>
<evidence type="ECO:0000256" key="2">
    <source>
        <dbReference type="ARBA" id="ARBA00022723"/>
    </source>
</evidence>
<dbReference type="InterPro" id="IPR017941">
    <property type="entry name" value="Rieske_2Fe-2S"/>
</dbReference>
<dbReference type="AlphaFoldDB" id="B8HLS6"/>
<dbReference type="GO" id="GO:0005506">
    <property type="term" value="F:iron ion binding"/>
    <property type="evidence" value="ECO:0007669"/>
    <property type="project" value="InterPro"/>
</dbReference>
<keyword evidence="4" id="KW-0408">Iron</keyword>
<dbReference type="EMBL" id="CP001344">
    <property type="protein sequence ID" value="ACL43564.1"/>
    <property type="molecule type" value="Genomic_DNA"/>
</dbReference>
<dbReference type="STRING" id="395961.Cyan7425_1184"/>
<dbReference type="SUPFAM" id="SSF50022">
    <property type="entry name" value="ISP domain"/>
    <property type="match status" value="1"/>
</dbReference>
<dbReference type="PROSITE" id="PS00570">
    <property type="entry name" value="RING_HYDROXYL_ALPHA"/>
    <property type="match status" value="1"/>
</dbReference>
<sequence>MLKNFWYAVEFSHAVKHQPKQVTLMGRQYVLYRNSQGQVIALNNQCAHRGAALAGGWVEDNCLRCPYHGWKYATDGACVDIPANQPGVPIPKRARVDAYPVEEKSGFIWMYMGDQPAAERPSVPDLLPELHDPHWRSVHGEYTWDCHYTRVIESNLDVTHAAFVHPPFFGNRDRTVVENYPVQLDTYSAVATVKAPAPKRKTLLKYLGKSKEAYSVTKITVYMPTINRIEIDFGFRGFKYIYFTTSLPIDEKTTLAKYIGLRNFLKFPWADGNSRKNAVNTYLEDLAIVKTCYPLPAPTDLSQELLVGSDGLIIAYRKLLRQFQEKGWELDECLEGPRHTNLHASHTTAPTAAISSQP</sequence>
<evidence type="ECO:0000256" key="4">
    <source>
        <dbReference type="ARBA" id="ARBA00023004"/>
    </source>
</evidence>
<keyword evidence="2" id="KW-0479">Metal-binding</keyword>
<keyword evidence="5" id="KW-0411">Iron-sulfur</keyword>
<dbReference type="InterPro" id="IPR044043">
    <property type="entry name" value="VanA_C_cat"/>
</dbReference>
<dbReference type="InterPro" id="IPR015881">
    <property type="entry name" value="ARHD_Rieske_2Fe_2S"/>
</dbReference>
<dbReference type="Gene3D" id="3.90.380.10">
    <property type="entry name" value="Naphthalene 1,2-dioxygenase Alpha Subunit, Chain A, domain 1"/>
    <property type="match status" value="1"/>
</dbReference>
<organism evidence="7">
    <name type="scientific">Cyanothece sp. (strain PCC 7425 / ATCC 29141)</name>
    <dbReference type="NCBI Taxonomy" id="395961"/>
    <lineage>
        <taxon>Bacteria</taxon>
        <taxon>Bacillati</taxon>
        <taxon>Cyanobacteriota</taxon>
        <taxon>Cyanophyceae</taxon>
        <taxon>Gomontiellales</taxon>
        <taxon>Cyanothecaceae</taxon>
        <taxon>Cyanothece</taxon>
    </lineage>
</organism>
<evidence type="ECO:0000256" key="3">
    <source>
        <dbReference type="ARBA" id="ARBA00023002"/>
    </source>
</evidence>
<keyword evidence="3" id="KW-0560">Oxidoreductase</keyword>
<dbReference type="PANTHER" id="PTHR21266:SF59">
    <property type="entry name" value="BLR4922 PROTEIN"/>
    <property type="match status" value="1"/>
</dbReference>
<dbReference type="SUPFAM" id="SSF55961">
    <property type="entry name" value="Bet v1-like"/>
    <property type="match status" value="1"/>
</dbReference>
<evidence type="ECO:0000256" key="5">
    <source>
        <dbReference type="ARBA" id="ARBA00023014"/>
    </source>
</evidence>
<dbReference type="PANTHER" id="PTHR21266">
    <property type="entry name" value="IRON-SULFUR DOMAIN CONTAINING PROTEIN"/>
    <property type="match status" value="1"/>
</dbReference>
<dbReference type="GO" id="GO:0051537">
    <property type="term" value="F:2 iron, 2 sulfur cluster binding"/>
    <property type="evidence" value="ECO:0007669"/>
    <property type="project" value="UniProtKB-KW"/>
</dbReference>
<dbReference type="InterPro" id="IPR050584">
    <property type="entry name" value="Cholesterol_7-desaturase"/>
</dbReference>
<gene>
    <name evidence="7" type="ordered locus">Cyan7425_1184</name>
</gene>
<feature type="domain" description="Rieske" evidence="6">
    <location>
        <begin position="6"/>
        <end position="110"/>
    </location>
</feature>
<reference evidence="7" key="1">
    <citation type="submission" date="2009-01" db="EMBL/GenBank/DDBJ databases">
        <title>Complete sequence of chromosome Cyanothece sp. PCC 7425.</title>
        <authorList>
            <consortium name="US DOE Joint Genome Institute"/>
            <person name="Lucas S."/>
            <person name="Copeland A."/>
            <person name="Lapidus A."/>
            <person name="Glavina del Rio T."/>
            <person name="Dalin E."/>
            <person name="Tice H."/>
            <person name="Bruce D."/>
            <person name="Goodwin L."/>
            <person name="Pitluck S."/>
            <person name="Sims D."/>
            <person name="Meineke L."/>
            <person name="Brettin T."/>
            <person name="Detter J.C."/>
            <person name="Han C."/>
            <person name="Larimer F."/>
            <person name="Land M."/>
            <person name="Hauser L."/>
            <person name="Kyrpides N."/>
            <person name="Ovchinnikova G."/>
            <person name="Liberton M."/>
            <person name="Stoeckel J."/>
            <person name="Banerjee A."/>
            <person name="Singh A."/>
            <person name="Page L."/>
            <person name="Sato H."/>
            <person name="Zhao L."/>
            <person name="Sherman L."/>
            <person name="Pakrasi H."/>
            <person name="Richardson P."/>
        </authorList>
    </citation>
    <scope>NUCLEOTIDE SEQUENCE</scope>
    <source>
        <strain evidence="7">PCC 7425</strain>
    </source>
</reference>
<dbReference type="Gene3D" id="2.102.10.10">
    <property type="entry name" value="Rieske [2Fe-2S] iron-sulphur domain"/>
    <property type="match status" value="1"/>
</dbReference>
<evidence type="ECO:0000256" key="1">
    <source>
        <dbReference type="ARBA" id="ARBA00022714"/>
    </source>
</evidence>
<dbReference type="Pfam" id="PF00355">
    <property type="entry name" value="Rieske"/>
    <property type="match status" value="1"/>
</dbReference>
<protein>
    <submittedName>
        <fullName evidence="7">Rieske (2Fe-2S) domain protein</fullName>
    </submittedName>
</protein>
<keyword evidence="1" id="KW-0001">2Fe-2S</keyword>
<dbReference type="GO" id="GO:0016705">
    <property type="term" value="F:oxidoreductase activity, acting on paired donors, with incorporation or reduction of molecular oxygen"/>
    <property type="evidence" value="ECO:0007669"/>
    <property type="project" value="UniProtKB-ARBA"/>
</dbReference>
<dbReference type="KEGG" id="cyn:Cyan7425_1184"/>
<accession>B8HLS6</accession>
<proteinExistence type="predicted"/>
<dbReference type="GO" id="GO:0004497">
    <property type="term" value="F:monooxygenase activity"/>
    <property type="evidence" value="ECO:0007669"/>
    <property type="project" value="UniProtKB-ARBA"/>
</dbReference>
<dbReference type="HOGENOM" id="CLU_039484_1_2_3"/>
<evidence type="ECO:0000259" key="6">
    <source>
        <dbReference type="PROSITE" id="PS51296"/>
    </source>
</evidence>
<dbReference type="Pfam" id="PF19112">
    <property type="entry name" value="VanA_C"/>
    <property type="match status" value="1"/>
</dbReference>